<dbReference type="GO" id="GO:0016787">
    <property type="term" value="F:hydrolase activity"/>
    <property type="evidence" value="ECO:0007669"/>
    <property type="project" value="UniProtKB-KW"/>
</dbReference>
<organism evidence="6 7">
    <name type="scientific">Saccharopolyspora shandongensis</name>
    <dbReference type="NCBI Taxonomy" id="418495"/>
    <lineage>
        <taxon>Bacteria</taxon>
        <taxon>Bacillati</taxon>
        <taxon>Actinomycetota</taxon>
        <taxon>Actinomycetes</taxon>
        <taxon>Pseudonocardiales</taxon>
        <taxon>Pseudonocardiaceae</taxon>
        <taxon>Saccharopolyspora</taxon>
    </lineage>
</organism>
<dbReference type="EMBL" id="FNOK01000001">
    <property type="protein sequence ID" value="SDW04227.1"/>
    <property type="molecule type" value="Genomic_DNA"/>
</dbReference>
<dbReference type="InterPro" id="IPR051813">
    <property type="entry name" value="HepT_RNase_toxin"/>
</dbReference>
<evidence type="ECO:0000313" key="6">
    <source>
        <dbReference type="EMBL" id="SDW04227.1"/>
    </source>
</evidence>
<sequence length="114" mass="12562">MSRRDDKRLEDILAAAAAIADHTRRGGLEDGLVFDAARIRLIEIGEAVKAIDSDLLKREPDIPWADVAGMRNHLAHRYFDTAHSILQSTIEQDLPPLVAAADRLLAHVNAQGTF</sequence>
<evidence type="ECO:0000256" key="5">
    <source>
        <dbReference type="ARBA" id="ARBA00022801"/>
    </source>
</evidence>
<dbReference type="RefSeq" id="WP_093259920.1">
    <property type="nucleotide sequence ID" value="NZ_FNOK01000001.1"/>
</dbReference>
<dbReference type="InterPro" id="IPR008201">
    <property type="entry name" value="HepT-like"/>
</dbReference>
<evidence type="ECO:0000256" key="4">
    <source>
        <dbReference type="ARBA" id="ARBA00022741"/>
    </source>
</evidence>
<dbReference type="PANTHER" id="PTHR34139:SF1">
    <property type="entry name" value="RNASE MJ1380-RELATED"/>
    <property type="match status" value="1"/>
</dbReference>
<evidence type="ECO:0000256" key="3">
    <source>
        <dbReference type="ARBA" id="ARBA00022722"/>
    </source>
</evidence>
<keyword evidence="1" id="KW-0597">Phosphoprotein</keyword>
<keyword evidence="3" id="KW-0540">Nuclease</keyword>
<reference evidence="7" key="1">
    <citation type="submission" date="2016-10" db="EMBL/GenBank/DDBJ databases">
        <authorList>
            <person name="Varghese N."/>
            <person name="Submissions S."/>
        </authorList>
    </citation>
    <scope>NUCLEOTIDE SEQUENCE [LARGE SCALE GENOMIC DNA]</scope>
    <source>
        <strain evidence="7">CGMCC 4.3530</strain>
    </source>
</reference>
<dbReference type="STRING" id="418495.SAMN05216215_100146"/>
<dbReference type="GO" id="GO:0000166">
    <property type="term" value="F:nucleotide binding"/>
    <property type="evidence" value="ECO:0007669"/>
    <property type="project" value="UniProtKB-KW"/>
</dbReference>
<accession>A0A1H2QAF2</accession>
<dbReference type="Proteomes" id="UP000199529">
    <property type="component" value="Unassembled WGS sequence"/>
</dbReference>
<dbReference type="PANTHER" id="PTHR34139">
    <property type="entry name" value="UPF0331 PROTEIN MJ0127"/>
    <property type="match status" value="1"/>
</dbReference>
<keyword evidence="7" id="KW-1185">Reference proteome</keyword>
<proteinExistence type="predicted"/>
<dbReference type="OrthoDB" id="159782at2"/>
<evidence type="ECO:0000256" key="2">
    <source>
        <dbReference type="ARBA" id="ARBA00022649"/>
    </source>
</evidence>
<evidence type="ECO:0000313" key="7">
    <source>
        <dbReference type="Proteomes" id="UP000199529"/>
    </source>
</evidence>
<evidence type="ECO:0000256" key="1">
    <source>
        <dbReference type="ARBA" id="ARBA00022553"/>
    </source>
</evidence>
<keyword evidence="2" id="KW-1277">Toxin-antitoxin system</keyword>
<dbReference type="GO" id="GO:0004540">
    <property type="term" value="F:RNA nuclease activity"/>
    <property type="evidence" value="ECO:0007669"/>
    <property type="project" value="InterPro"/>
</dbReference>
<keyword evidence="4" id="KW-0547">Nucleotide-binding</keyword>
<dbReference type="GO" id="GO:0110001">
    <property type="term" value="C:toxin-antitoxin complex"/>
    <property type="evidence" value="ECO:0007669"/>
    <property type="project" value="InterPro"/>
</dbReference>
<dbReference type="Pfam" id="PF01934">
    <property type="entry name" value="HepT-like"/>
    <property type="match status" value="1"/>
</dbReference>
<name>A0A1H2QAF2_9PSEU</name>
<dbReference type="AlphaFoldDB" id="A0A1H2QAF2"/>
<gene>
    <name evidence="6" type="ORF">SAMN05216215_100146</name>
</gene>
<keyword evidence="5" id="KW-0378">Hydrolase</keyword>
<protein>
    <submittedName>
        <fullName evidence="6">Uncharacterized conserved protein, contains HEPN domain</fullName>
    </submittedName>
</protein>